<dbReference type="Proteomes" id="UP001154266">
    <property type="component" value="Unassembled WGS sequence"/>
</dbReference>
<sequence length="108" mass="11526">MKLEILHVPDCPGLALLTRRIAEALGDERIADTITYRVVNDPAGAIESGMTGSPTLLIDGDDPFAVCGLVPSLSCRLYRADRGVDHAPSVAELRAALNDRLRGKESGQ</sequence>
<organism evidence="1 2">
    <name type="scientific">Mycolicibacterium gadium</name>
    <name type="common">Mycobacterium gadium</name>
    <dbReference type="NCBI Taxonomy" id="1794"/>
    <lineage>
        <taxon>Bacteria</taxon>
        <taxon>Bacillati</taxon>
        <taxon>Actinomycetota</taxon>
        <taxon>Actinomycetes</taxon>
        <taxon>Mycobacteriales</taxon>
        <taxon>Mycobacteriaceae</taxon>
        <taxon>Mycolicibacterium</taxon>
    </lineage>
</organism>
<proteinExistence type="predicted"/>
<dbReference type="RefSeq" id="WP_278223999.1">
    <property type="nucleotide sequence ID" value="NZ_JAKZMO010000058.1"/>
</dbReference>
<evidence type="ECO:0000313" key="2">
    <source>
        <dbReference type="Proteomes" id="UP001154266"/>
    </source>
</evidence>
<evidence type="ECO:0000313" key="1">
    <source>
        <dbReference type="EMBL" id="MDG5486972.1"/>
    </source>
</evidence>
<dbReference type="EMBL" id="JAKZMO010000058">
    <property type="protein sequence ID" value="MDG5486972.1"/>
    <property type="molecule type" value="Genomic_DNA"/>
</dbReference>
<accession>A0ABT6H0P0</accession>
<reference evidence="1" key="1">
    <citation type="journal article" date="2023" name="Environ. Microbiol.">
        <title>The 2-methylpropene degradation pathway in Mycobacteriaceae family strains.</title>
        <authorList>
            <person name="Helbich S."/>
            <person name="Barrantes I."/>
            <person name="Dos Anjos Borges L.G."/>
            <person name="Pieper D.H."/>
            <person name="Vainshtein Y."/>
            <person name="Sohn K."/>
            <person name="Engesser K.H."/>
        </authorList>
    </citation>
    <scope>NUCLEOTIDE SEQUENCE</scope>
    <source>
        <strain evidence="1">IBE100</strain>
    </source>
</reference>
<protein>
    <submittedName>
        <fullName evidence="1">Alkylmercury lyase</fullName>
    </submittedName>
</protein>
<name>A0ABT6H0P0_MYCGU</name>
<keyword evidence="2" id="KW-1185">Reference proteome</keyword>
<gene>
    <name evidence="1" type="ORF">MNO81_29655</name>
</gene>
<comment type="caution">
    <text evidence="1">The sequence shown here is derived from an EMBL/GenBank/DDBJ whole genome shotgun (WGS) entry which is preliminary data.</text>
</comment>
<keyword evidence="1" id="KW-0456">Lyase</keyword>
<dbReference type="GO" id="GO:0016829">
    <property type="term" value="F:lyase activity"/>
    <property type="evidence" value="ECO:0007669"/>
    <property type="project" value="UniProtKB-KW"/>
</dbReference>